<evidence type="ECO:0000259" key="2">
    <source>
        <dbReference type="Pfam" id="PF09458"/>
    </source>
</evidence>
<gene>
    <name evidence="3" type="ORF">GSLYS_00022046001</name>
</gene>
<feature type="domain" description="H-type lectin" evidence="2">
    <location>
        <begin position="207"/>
        <end position="270"/>
    </location>
</feature>
<dbReference type="GO" id="GO:0007155">
    <property type="term" value="P:cell adhesion"/>
    <property type="evidence" value="ECO:0007669"/>
    <property type="project" value="InterPro"/>
</dbReference>
<organism evidence="3 4">
    <name type="scientific">Lymnaea stagnalis</name>
    <name type="common">Great pond snail</name>
    <name type="synonym">Helix stagnalis</name>
    <dbReference type="NCBI Taxonomy" id="6523"/>
    <lineage>
        <taxon>Eukaryota</taxon>
        <taxon>Metazoa</taxon>
        <taxon>Spiralia</taxon>
        <taxon>Lophotrochozoa</taxon>
        <taxon>Mollusca</taxon>
        <taxon>Gastropoda</taxon>
        <taxon>Heterobranchia</taxon>
        <taxon>Euthyneura</taxon>
        <taxon>Panpulmonata</taxon>
        <taxon>Hygrophila</taxon>
        <taxon>Lymnaeoidea</taxon>
        <taxon>Lymnaeidae</taxon>
        <taxon>Lymnaea</taxon>
    </lineage>
</organism>
<dbReference type="InterPro" id="IPR019019">
    <property type="entry name" value="H-type_lectin_domain"/>
</dbReference>
<protein>
    <recommendedName>
        <fullName evidence="2">H-type lectin domain-containing protein</fullName>
    </recommendedName>
</protein>
<dbReference type="Pfam" id="PF09458">
    <property type="entry name" value="H_lectin"/>
    <property type="match status" value="1"/>
</dbReference>
<keyword evidence="1" id="KW-0732">Signal</keyword>
<sequence length="272" mass="30705">MNTFKTAAAVLLFWTMSVSVASRISLTANPEEATVFFSKTLELKCSFDNGVDVSQKTRDSFERQTYKSVTTIFVIMISKQGADSPLATISTADDRPVIYDDTDSLAVAGNVTLNDQTSPTPYLQLTWTKPDQDKEGVYTCFVHALDSVGRFVTFNATARVRVKLPNAVEQLRYMEELEKRLSYYAPHIEKGIVEWPMYPAKKVPVLVKFETPYAKVPVLFLSPVTLDVAEDKNMRFNIYAVNLTQSGFQLEFEIWGDTVIYVVRVQWMAISS</sequence>
<dbReference type="Gene3D" id="2.60.40.2080">
    <property type="match status" value="1"/>
</dbReference>
<dbReference type="SUPFAM" id="SSF141086">
    <property type="entry name" value="Agglutinin HPA-like"/>
    <property type="match status" value="1"/>
</dbReference>
<comment type="caution">
    <text evidence="3">The sequence shown here is derived from an EMBL/GenBank/DDBJ whole genome shotgun (WGS) entry which is preliminary data.</text>
</comment>
<dbReference type="GO" id="GO:0030246">
    <property type="term" value="F:carbohydrate binding"/>
    <property type="evidence" value="ECO:0007669"/>
    <property type="project" value="InterPro"/>
</dbReference>
<name>A0AAV2INL7_LYMST</name>
<reference evidence="3 4" key="1">
    <citation type="submission" date="2024-04" db="EMBL/GenBank/DDBJ databases">
        <authorList>
            <consortium name="Genoscope - CEA"/>
            <person name="William W."/>
        </authorList>
    </citation>
    <scope>NUCLEOTIDE SEQUENCE [LARGE SCALE GENOMIC DNA]</scope>
</reference>
<evidence type="ECO:0000256" key="1">
    <source>
        <dbReference type="SAM" id="SignalP"/>
    </source>
</evidence>
<evidence type="ECO:0000313" key="4">
    <source>
        <dbReference type="Proteomes" id="UP001497497"/>
    </source>
</evidence>
<dbReference type="EMBL" id="CAXITT010001618">
    <property type="protein sequence ID" value="CAL1548729.1"/>
    <property type="molecule type" value="Genomic_DNA"/>
</dbReference>
<dbReference type="Proteomes" id="UP001497497">
    <property type="component" value="Unassembled WGS sequence"/>
</dbReference>
<accession>A0AAV2INL7</accession>
<dbReference type="AlphaFoldDB" id="A0AAV2INL7"/>
<keyword evidence="4" id="KW-1185">Reference proteome</keyword>
<feature type="signal peptide" evidence="1">
    <location>
        <begin position="1"/>
        <end position="21"/>
    </location>
</feature>
<evidence type="ECO:0000313" key="3">
    <source>
        <dbReference type="EMBL" id="CAL1548729.1"/>
    </source>
</evidence>
<dbReference type="InterPro" id="IPR037221">
    <property type="entry name" value="H-type_lectin_dom_sf"/>
</dbReference>
<proteinExistence type="predicted"/>
<feature type="chain" id="PRO_5043886775" description="H-type lectin domain-containing protein" evidence="1">
    <location>
        <begin position="22"/>
        <end position="272"/>
    </location>
</feature>